<dbReference type="GO" id="GO:0005768">
    <property type="term" value="C:endosome"/>
    <property type="evidence" value="ECO:0007669"/>
    <property type="project" value="TreeGrafter"/>
</dbReference>
<dbReference type="AlphaFoldDB" id="A0A8J6HE36"/>
<dbReference type="GO" id="GO:0016197">
    <property type="term" value="P:endosomal transport"/>
    <property type="evidence" value="ECO:0007669"/>
    <property type="project" value="TreeGrafter"/>
</dbReference>
<dbReference type="PANTHER" id="PTHR12811:SF0">
    <property type="entry name" value="VACUOLAR PROTEIN SORTING-ASSOCIATED PROTEIN 16 HOMOLOG"/>
    <property type="match status" value="1"/>
</dbReference>
<dbReference type="EMBL" id="JABDTM020025620">
    <property type="protein sequence ID" value="KAH0813059.1"/>
    <property type="molecule type" value="Genomic_DNA"/>
</dbReference>
<dbReference type="Gene3D" id="1.10.150.780">
    <property type="entry name" value="Vps16, C-terminal region"/>
    <property type="match status" value="1"/>
</dbReference>
<dbReference type="GO" id="GO:0005765">
    <property type="term" value="C:lysosomal membrane"/>
    <property type="evidence" value="ECO:0007669"/>
    <property type="project" value="TreeGrafter"/>
</dbReference>
<comment type="caution">
    <text evidence="2">The sequence shown here is derived from an EMBL/GenBank/DDBJ whole genome shotgun (WGS) entry which is preliminary data.</text>
</comment>
<gene>
    <name evidence="2" type="ORF">GEV33_009731</name>
</gene>
<dbReference type="PANTHER" id="PTHR12811">
    <property type="entry name" value="VACUOLAR PROTEIN SORTING VPS16"/>
    <property type="match status" value="1"/>
</dbReference>
<evidence type="ECO:0000259" key="1">
    <source>
        <dbReference type="Pfam" id="PF04840"/>
    </source>
</evidence>
<dbReference type="InterPro" id="IPR006925">
    <property type="entry name" value="Vps16_C"/>
</dbReference>
<proteinExistence type="predicted"/>
<evidence type="ECO:0000313" key="3">
    <source>
        <dbReference type="Proteomes" id="UP000719412"/>
    </source>
</evidence>
<name>A0A8J6HE36_TENMO</name>
<dbReference type="InterPro" id="IPR038132">
    <property type="entry name" value="Vps16_C_sf"/>
</dbReference>
<protein>
    <recommendedName>
        <fullName evidence="1">Vps16 C-terminal domain-containing protein</fullName>
    </recommendedName>
</protein>
<dbReference type="InterPro" id="IPR016534">
    <property type="entry name" value="VPS16"/>
</dbReference>
<accession>A0A8J6HE36</accession>
<dbReference type="Proteomes" id="UP000719412">
    <property type="component" value="Unassembled WGS sequence"/>
</dbReference>
<keyword evidence="3" id="KW-1185">Reference proteome</keyword>
<dbReference type="GO" id="GO:0042144">
    <property type="term" value="P:vacuole fusion, non-autophagic"/>
    <property type="evidence" value="ECO:0007669"/>
    <property type="project" value="TreeGrafter"/>
</dbReference>
<dbReference type="GO" id="GO:0030897">
    <property type="term" value="C:HOPS complex"/>
    <property type="evidence" value="ECO:0007669"/>
    <property type="project" value="TreeGrafter"/>
</dbReference>
<organism evidence="2 3">
    <name type="scientific">Tenebrio molitor</name>
    <name type="common">Yellow mealworm beetle</name>
    <dbReference type="NCBI Taxonomy" id="7067"/>
    <lineage>
        <taxon>Eukaryota</taxon>
        <taxon>Metazoa</taxon>
        <taxon>Ecdysozoa</taxon>
        <taxon>Arthropoda</taxon>
        <taxon>Hexapoda</taxon>
        <taxon>Insecta</taxon>
        <taxon>Pterygota</taxon>
        <taxon>Neoptera</taxon>
        <taxon>Endopterygota</taxon>
        <taxon>Coleoptera</taxon>
        <taxon>Polyphaga</taxon>
        <taxon>Cucujiformia</taxon>
        <taxon>Tenebrionidae</taxon>
        <taxon>Tenebrio</taxon>
    </lineage>
</organism>
<evidence type="ECO:0000313" key="2">
    <source>
        <dbReference type="EMBL" id="KAH0813059.1"/>
    </source>
</evidence>
<dbReference type="Pfam" id="PF04840">
    <property type="entry name" value="Vps16_C"/>
    <property type="match status" value="1"/>
</dbReference>
<reference evidence="2" key="1">
    <citation type="journal article" date="2020" name="J Insects Food Feed">
        <title>The yellow mealworm (Tenebrio molitor) genome: a resource for the emerging insects as food and feed industry.</title>
        <authorList>
            <person name="Eriksson T."/>
            <person name="Andere A."/>
            <person name="Kelstrup H."/>
            <person name="Emery V."/>
            <person name="Picard C."/>
        </authorList>
    </citation>
    <scope>NUCLEOTIDE SEQUENCE</scope>
    <source>
        <strain evidence="2">Stoneville</strain>
        <tissue evidence="2">Whole head</tissue>
    </source>
</reference>
<dbReference type="GO" id="GO:0006886">
    <property type="term" value="P:intracellular protein transport"/>
    <property type="evidence" value="ECO:0007669"/>
    <property type="project" value="InterPro"/>
</dbReference>
<dbReference type="GO" id="GO:0003779">
    <property type="term" value="F:actin binding"/>
    <property type="evidence" value="ECO:0007669"/>
    <property type="project" value="TreeGrafter"/>
</dbReference>
<reference evidence="2" key="2">
    <citation type="submission" date="2021-08" db="EMBL/GenBank/DDBJ databases">
        <authorList>
            <person name="Eriksson T."/>
        </authorList>
    </citation>
    <scope>NUCLEOTIDE SEQUENCE</scope>
    <source>
        <strain evidence="2">Stoneville</strain>
        <tissue evidence="2">Whole head</tissue>
    </source>
</reference>
<sequence length="364" mass="42275">MEERGDIQRLLHSHLSQLDLDQEILAEHIIRKLKHYADAPYGEMARVAFQNGLKTIGATLLEREVETRVQVEVLIEFDENVSALGKAVNSGDPDLINLIILHLHKKLTLEDIKTTIRDFPSVQSSYVKYCKHHNKQTLYSIYLKEDNFGALGEIFIAETLDETKSYMRDSLLRSALDVYLQEKNDFYTSTCYDHAKLLEFQKTMDEKSNDGEKFVGKSIHDTCLSLLLKNETELAERLRTEYSIPERRFWWLKIQSLSCLKKWSELEEFSATRKSPIGYAPFADVCLQMGNKKEALKYLSKMDVDSRIKCYIKAGFLNDAGKLALRSKSRDGLFEVRRRCVYQSDLFKKVDHALMKMTKYNRQI</sequence>
<feature type="domain" description="Vps16 C-terminal" evidence="1">
    <location>
        <begin position="41"/>
        <end position="345"/>
    </location>
</feature>